<dbReference type="STRING" id="547042.BACCOPRO_01932"/>
<evidence type="ECO:0000313" key="2">
    <source>
        <dbReference type="Proteomes" id="UP000014073"/>
    </source>
</evidence>
<comment type="caution">
    <text evidence="1">The sequence shown here is derived from an EMBL/GenBank/DDBJ whole genome shotgun (WGS) entry which is preliminary data.</text>
</comment>
<keyword evidence="2" id="KW-1185">Reference proteome</keyword>
<dbReference type="AlphaFoldDB" id="S0F9I8"/>
<dbReference type="EMBL" id="ACBW01000140">
    <property type="protein sequence ID" value="EEF76432.1"/>
    <property type="molecule type" value="Genomic_DNA"/>
</dbReference>
<accession>S0F9I8</accession>
<dbReference type="HOGENOM" id="CLU_3247099_0_0_10"/>
<name>S0F9I8_9BACT</name>
<protein>
    <submittedName>
        <fullName evidence="1">Uncharacterized protein</fullName>
    </submittedName>
</protein>
<gene>
    <name evidence="1" type="ORF">BACCOPRO_01932</name>
</gene>
<evidence type="ECO:0000313" key="1">
    <source>
        <dbReference type="EMBL" id="EEF76432.1"/>
    </source>
</evidence>
<proteinExistence type="predicted"/>
<organism evidence="1 2">
    <name type="scientific">Phocaeicola coprophilus DSM 18228 = JCM 13818</name>
    <dbReference type="NCBI Taxonomy" id="547042"/>
    <lineage>
        <taxon>Bacteria</taxon>
        <taxon>Pseudomonadati</taxon>
        <taxon>Bacteroidota</taxon>
        <taxon>Bacteroidia</taxon>
        <taxon>Bacteroidales</taxon>
        <taxon>Bacteroidaceae</taxon>
        <taxon>Phocaeicola</taxon>
    </lineage>
</organism>
<sequence length="42" mass="4961">MFTTCKGTKIRSTCETFYHYYHFPASFPNEKNPKVNTLKNKS</sequence>
<reference evidence="1 2" key="1">
    <citation type="submission" date="2008-12" db="EMBL/GenBank/DDBJ databases">
        <authorList>
            <person name="Fulton L."/>
            <person name="Clifton S."/>
            <person name="Fulton B."/>
            <person name="Xu J."/>
            <person name="Minx P."/>
            <person name="Pepin K.H."/>
            <person name="Johnson M."/>
            <person name="Bhonagiri V."/>
            <person name="Nash W.E."/>
            <person name="Mardis E.R."/>
            <person name="Wilson R.K."/>
        </authorList>
    </citation>
    <scope>NUCLEOTIDE SEQUENCE [LARGE SCALE GENOMIC DNA]</scope>
    <source>
        <strain evidence="1 2">DSM 18228</strain>
    </source>
</reference>
<dbReference type="Proteomes" id="UP000014073">
    <property type="component" value="Unassembled WGS sequence"/>
</dbReference>